<dbReference type="Pfam" id="PF00122">
    <property type="entry name" value="E1-E2_ATPase"/>
    <property type="match status" value="1"/>
</dbReference>
<evidence type="ECO:0000256" key="18">
    <source>
        <dbReference type="ARBA" id="ARBA00049289"/>
    </source>
</evidence>
<feature type="transmembrane region" description="Helical" evidence="19">
    <location>
        <begin position="109"/>
        <end position="130"/>
    </location>
</feature>
<dbReference type="GO" id="GO:0005507">
    <property type="term" value="F:copper ion binding"/>
    <property type="evidence" value="ECO:0007669"/>
    <property type="project" value="TreeGrafter"/>
</dbReference>
<feature type="compositionally biased region" description="Basic and acidic residues" evidence="20">
    <location>
        <begin position="1"/>
        <end position="10"/>
    </location>
</feature>
<evidence type="ECO:0000256" key="4">
    <source>
        <dbReference type="ARBA" id="ARBA00022448"/>
    </source>
</evidence>
<feature type="transmembrane region" description="Helical" evidence="19">
    <location>
        <begin position="142"/>
        <end position="164"/>
    </location>
</feature>
<dbReference type="GO" id="GO:0140581">
    <property type="term" value="F:P-type monovalent copper transporter activity"/>
    <property type="evidence" value="ECO:0007669"/>
    <property type="project" value="UniProtKB-EC"/>
</dbReference>
<keyword evidence="12" id="KW-0460">Magnesium</keyword>
<dbReference type="PRINTS" id="PR00120">
    <property type="entry name" value="HATPASE"/>
</dbReference>
<name>A0A060PP58_STAHA</name>
<dbReference type="SUPFAM" id="SSF56784">
    <property type="entry name" value="HAD-like"/>
    <property type="match status" value="1"/>
</dbReference>
<dbReference type="InterPro" id="IPR059000">
    <property type="entry name" value="ATPase_P-type_domA"/>
</dbReference>
<dbReference type="GO" id="GO:0043682">
    <property type="term" value="F:P-type divalent copper transporter activity"/>
    <property type="evidence" value="ECO:0007669"/>
    <property type="project" value="TreeGrafter"/>
</dbReference>
<organism evidence="22">
    <name type="scientific">Staphylococcus haemolyticus</name>
    <dbReference type="NCBI Taxonomy" id="1283"/>
    <lineage>
        <taxon>Bacteria</taxon>
        <taxon>Bacillati</taxon>
        <taxon>Bacillota</taxon>
        <taxon>Bacilli</taxon>
        <taxon>Bacillales</taxon>
        <taxon>Staphylococcaceae</taxon>
        <taxon>Staphylococcus</taxon>
    </lineage>
</organism>
<feature type="transmembrane region" description="Helical" evidence="19">
    <location>
        <begin position="69"/>
        <end position="88"/>
    </location>
</feature>
<keyword evidence="14 19" id="KW-1133">Transmembrane helix</keyword>
<evidence type="ECO:0000256" key="8">
    <source>
        <dbReference type="ARBA" id="ARBA00022723"/>
    </source>
</evidence>
<comment type="similarity">
    <text evidence="2 19">Belongs to the cation transport ATPase (P-type) (TC 3.A.3) family. Type IB subfamily.</text>
</comment>
<proteinExistence type="inferred from homology"/>
<dbReference type="EC" id="7.2.2.8" evidence="3"/>
<dbReference type="Gene3D" id="2.70.150.10">
    <property type="entry name" value="Calcium-transporting ATPase, cytoplasmic transduction domain A"/>
    <property type="match status" value="1"/>
</dbReference>
<feature type="transmembrane region" description="Helical" evidence="19">
    <location>
        <begin position="635"/>
        <end position="657"/>
    </location>
</feature>
<dbReference type="NCBIfam" id="TIGR01494">
    <property type="entry name" value="ATPase_P-type"/>
    <property type="match status" value="1"/>
</dbReference>
<evidence type="ECO:0000256" key="16">
    <source>
        <dbReference type="ARBA" id="ARBA00023065"/>
    </source>
</evidence>
<evidence type="ECO:0000256" key="9">
    <source>
        <dbReference type="ARBA" id="ARBA00022741"/>
    </source>
</evidence>
<dbReference type="InterPro" id="IPR008250">
    <property type="entry name" value="ATPase_P-typ_transduc_dom_A_sf"/>
</dbReference>
<dbReference type="InterPro" id="IPR044492">
    <property type="entry name" value="P_typ_ATPase_HD_dom"/>
</dbReference>
<keyword evidence="13" id="KW-1278">Translocase</keyword>
<keyword evidence="4" id="KW-0813">Transport</keyword>
<keyword evidence="16" id="KW-0406">Ion transport</keyword>
<evidence type="ECO:0000256" key="17">
    <source>
        <dbReference type="ARBA" id="ARBA00023136"/>
    </source>
</evidence>
<keyword evidence="11 19" id="KW-0067">ATP-binding</keyword>
<comment type="subcellular location">
    <subcellularLocation>
        <location evidence="1">Cell membrane</location>
        <topology evidence="1">Multi-pass membrane protein</topology>
    </subcellularLocation>
</comment>
<dbReference type="SFLD" id="SFLDF00027">
    <property type="entry name" value="p-type_atpase"/>
    <property type="match status" value="1"/>
</dbReference>
<feature type="domain" description="P-type ATPase A" evidence="21">
    <location>
        <begin position="178"/>
        <end position="277"/>
    </location>
</feature>
<dbReference type="FunFam" id="2.70.150.10:FF:000002">
    <property type="entry name" value="Copper-transporting ATPase 1, putative"/>
    <property type="match status" value="1"/>
</dbReference>
<keyword evidence="5 19" id="KW-1003">Cell membrane</keyword>
<dbReference type="Gene3D" id="3.40.50.1000">
    <property type="entry name" value="HAD superfamily/HAD-like"/>
    <property type="match status" value="1"/>
</dbReference>
<keyword evidence="7 19" id="KW-0812">Transmembrane</keyword>
<dbReference type="InterPro" id="IPR001757">
    <property type="entry name" value="P_typ_ATPase"/>
</dbReference>
<feature type="region of interest" description="Disordered" evidence="20">
    <location>
        <begin position="1"/>
        <end position="35"/>
    </location>
</feature>
<keyword evidence="10" id="KW-0187">Copper transport</keyword>
<dbReference type="InterPro" id="IPR023214">
    <property type="entry name" value="HAD_sf"/>
</dbReference>
<evidence type="ECO:0000256" key="5">
    <source>
        <dbReference type="ARBA" id="ARBA00022475"/>
    </source>
</evidence>
<accession>A0A060PP58</accession>
<dbReference type="EMBL" id="AB478934">
    <property type="protein sequence ID" value="BAO96353.1"/>
    <property type="molecule type" value="Genomic_DNA"/>
</dbReference>
<evidence type="ECO:0000256" key="11">
    <source>
        <dbReference type="ARBA" id="ARBA00022840"/>
    </source>
</evidence>
<dbReference type="Pfam" id="PF00702">
    <property type="entry name" value="Hydrolase"/>
    <property type="match status" value="1"/>
</dbReference>
<dbReference type="InterPro" id="IPR018303">
    <property type="entry name" value="ATPase_P-typ_P_site"/>
</dbReference>
<evidence type="ECO:0000256" key="7">
    <source>
        <dbReference type="ARBA" id="ARBA00022692"/>
    </source>
</evidence>
<evidence type="ECO:0000256" key="19">
    <source>
        <dbReference type="RuleBase" id="RU362081"/>
    </source>
</evidence>
<evidence type="ECO:0000256" key="12">
    <source>
        <dbReference type="ARBA" id="ARBA00022842"/>
    </source>
</evidence>
<evidence type="ECO:0000256" key="3">
    <source>
        <dbReference type="ARBA" id="ARBA00012517"/>
    </source>
</evidence>
<dbReference type="NCBIfam" id="TIGR01525">
    <property type="entry name" value="ATPase-IB_hvy"/>
    <property type="match status" value="1"/>
</dbReference>
<feature type="transmembrane region" description="Helical" evidence="19">
    <location>
        <begin position="328"/>
        <end position="348"/>
    </location>
</feature>
<dbReference type="SUPFAM" id="SSF81665">
    <property type="entry name" value="Calcium ATPase, transmembrane domain M"/>
    <property type="match status" value="1"/>
</dbReference>
<dbReference type="GO" id="GO:0005524">
    <property type="term" value="F:ATP binding"/>
    <property type="evidence" value="ECO:0007669"/>
    <property type="project" value="UniProtKB-UniRule"/>
</dbReference>
<dbReference type="SFLD" id="SFLDG00002">
    <property type="entry name" value="C1.7:_P-type_atpase_like"/>
    <property type="match status" value="1"/>
</dbReference>
<dbReference type="AlphaFoldDB" id="A0A060PP58"/>
<dbReference type="PROSITE" id="PS00154">
    <property type="entry name" value="ATPASE_E1_E2"/>
    <property type="match status" value="1"/>
</dbReference>
<feature type="transmembrane region" description="Helical" evidence="19">
    <location>
        <begin position="294"/>
        <end position="316"/>
    </location>
</feature>
<keyword evidence="6" id="KW-0597">Phosphoprotein</keyword>
<dbReference type="InterPro" id="IPR023298">
    <property type="entry name" value="ATPase_P-typ_TM_dom_sf"/>
</dbReference>
<evidence type="ECO:0000256" key="6">
    <source>
        <dbReference type="ARBA" id="ARBA00022553"/>
    </source>
</evidence>
<keyword evidence="9 19" id="KW-0547">Nucleotide-binding</keyword>
<evidence type="ECO:0000256" key="15">
    <source>
        <dbReference type="ARBA" id="ARBA00023008"/>
    </source>
</evidence>
<evidence type="ECO:0000259" key="21">
    <source>
        <dbReference type="Pfam" id="PF00122"/>
    </source>
</evidence>
<dbReference type="NCBIfam" id="TIGR01511">
    <property type="entry name" value="ATPase-IB1_Cu"/>
    <property type="match status" value="1"/>
</dbReference>
<dbReference type="RefSeq" id="WP_016931281.1">
    <property type="nucleotide sequence ID" value="NZ_CAJCFW010000031.1"/>
</dbReference>
<dbReference type="InterPro" id="IPR023299">
    <property type="entry name" value="ATPase_P-typ_cyto_dom_N"/>
</dbReference>
<dbReference type="SFLD" id="SFLDS00003">
    <property type="entry name" value="Haloacid_Dehalogenase"/>
    <property type="match status" value="1"/>
</dbReference>
<protein>
    <recommendedName>
        <fullName evidence="3">P-type Cu(+) transporter</fullName>
        <ecNumber evidence="3">7.2.2.8</ecNumber>
    </recommendedName>
</protein>
<keyword evidence="17 19" id="KW-0472">Membrane</keyword>
<keyword evidence="8 19" id="KW-0479">Metal-binding</keyword>
<keyword evidence="15" id="KW-0186">Copper</keyword>
<dbReference type="InterPro" id="IPR027256">
    <property type="entry name" value="P-typ_ATPase_IB"/>
</dbReference>
<evidence type="ECO:0000256" key="14">
    <source>
        <dbReference type="ARBA" id="ARBA00022989"/>
    </source>
</evidence>
<evidence type="ECO:0000256" key="10">
    <source>
        <dbReference type="ARBA" id="ARBA00022796"/>
    </source>
</evidence>
<dbReference type="Gene3D" id="3.40.1110.10">
    <property type="entry name" value="Calcium-transporting ATPase, cytoplasmic domain N"/>
    <property type="match status" value="1"/>
</dbReference>
<dbReference type="InterPro" id="IPR036412">
    <property type="entry name" value="HAD-like_sf"/>
</dbReference>
<reference evidence="22" key="1">
    <citation type="submission" date="2009-01" db="EMBL/GenBank/DDBJ databases">
        <title>Hot accumulation and evolution of cassette chromosome in Staphylococcus haemolyticus.</title>
        <authorList>
            <person name="Han X."/>
            <person name="Ito T."/>
            <person name="Watanabe S."/>
            <person name="Hoshi S."/>
            <person name="Hiramatsu K."/>
        </authorList>
    </citation>
    <scope>NUCLEOTIDE SEQUENCE</scope>
    <source>
        <strain evidence="22">SH621</strain>
    </source>
</reference>
<dbReference type="SUPFAM" id="SSF81653">
    <property type="entry name" value="Calcium ATPase, transduction domain A"/>
    <property type="match status" value="1"/>
</dbReference>
<dbReference type="PANTHER" id="PTHR43520:SF5">
    <property type="entry name" value="CATION-TRANSPORTING P-TYPE ATPASE-RELATED"/>
    <property type="match status" value="1"/>
</dbReference>
<evidence type="ECO:0000313" key="22">
    <source>
        <dbReference type="EMBL" id="BAO96353.1"/>
    </source>
</evidence>
<dbReference type="PANTHER" id="PTHR43520">
    <property type="entry name" value="ATP7, ISOFORM B"/>
    <property type="match status" value="1"/>
</dbReference>
<evidence type="ECO:0000256" key="20">
    <source>
        <dbReference type="SAM" id="MobiDB-lite"/>
    </source>
</evidence>
<dbReference type="PRINTS" id="PR00119">
    <property type="entry name" value="CATATPASE"/>
</dbReference>
<feature type="transmembrane region" description="Helical" evidence="19">
    <location>
        <begin position="44"/>
        <end position="63"/>
    </location>
</feature>
<feature type="transmembrane region" description="Helical" evidence="19">
    <location>
        <begin position="663"/>
        <end position="683"/>
    </location>
</feature>
<evidence type="ECO:0000256" key="13">
    <source>
        <dbReference type="ARBA" id="ARBA00022967"/>
    </source>
</evidence>
<evidence type="ECO:0000256" key="2">
    <source>
        <dbReference type="ARBA" id="ARBA00006024"/>
    </source>
</evidence>
<evidence type="ECO:0000256" key="1">
    <source>
        <dbReference type="ARBA" id="ARBA00004651"/>
    </source>
</evidence>
<dbReference type="GO" id="GO:0016887">
    <property type="term" value="F:ATP hydrolysis activity"/>
    <property type="evidence" value="ECO:0007669"/>
    <property type="project" value="InterPro"/>
</dbReference>
<dbReference type="GO" id="GO:0005886">
    <property type="term" value="C:plasma membrane"/>
    <property type="evidence" value="ECO:0007669"/>
    <property type="project" value="UniProtKB-SubCell"/>
</dbReference>
<sequence length="686" mass="74621">MNNNGEEHNHQNHMNHSNHMHHDNHASHHHSGHAHHHGNFKVKFFVSLIFAIPIILLSPMMGVNLPFQFTFPGSEWVVLILSTILFFYGGKPFLSGGKDEIATKKPGMMTLVALGISVAYIYSLYAFYMNNFSSATGHTMDFFWELATLILIMLLGHWIEMNAVGNAGDALKKMAELLPNSAIKVMDNGQREEVKISDIMTDDIVEVKAGESIPTDGIIVQGQTSIDESLVTGESKKVQKNQNDNVIGGSINGSGTIQVKVTAVGEDGYLSQVMGLVNQAQNDKSSAELLSDKVAGYLFYFAVSVGVISFIVWMLIQNDVDFALERLVTVLVIACPHALGLAIPLVTARSTSIGAHNGLIIKNRESVEIAQHIDYVMMDKTGTLTEGNFSVNHYESFKNDLSNDTILSLFASLESQSNHPLAISIVDFAKSKNVSFTNPQDVNNIPGVGLEGLIDNKTYKITNVSYLDKHKLNYDDDLFTKLAQQGNSISYLIEDQQVIGMIAQGDQIKESSKQMVADLLSRNITPVMLTGDNNEVAHAVAKELGISDVHAQLMPEDKESIIKDYQSDGNKVMMVGDGINDAPSLIRADIGIAIGAGTDVAVDSGDIILVKSNPSDIIHFLTLSNNTMRKMVQNLWWGAGYNIVAVPLAAGILAFIGLILSPAIGAILMSLSTVIVAINAFTLKLK</sequence>
<dbReference type="CDD" id="cd07552">
    <property type="entry name" value="P-type_ATPase_Cu-like"/>
    <property type="match status" value="1"/>
</dbReference>
<dbReference type="GO" id="GO:0055070">
    <property type="term" value="P:copper ion homeostasis"/>
    <property type="evidence" value="ECO:0007669"/>
    <property type="project" value="TreeGrafter"/>
</dbReference>
<comment type="catalytic activity">
    <reaction evidence="18">
        <text>Cu(+)(in) + ATP + H2O = Cu(+)(out) + ADP + phosphate + H(+)</text>
        <dbReference type="Rhea" id="RHEA:25792"/>
        <dbReference type="ChEBI" id="CHEBI:15377"/>
        <dbReference type="ChEBI" id="CHEBI:15378"/>
        <dbReference type="ChEBI" id="CHEBI:30616"/>
        <dbReference type="ChEBI" id="CHEBI:43474"/>
        <dbReference type="ChEBI" id="CHEBI:49552"/>
        <dbReference type="ChEBI" id="CHEBI:456216"/>
        <dbReference type="EC" id="7.2.2.8"/>
    </reaction>
</comment>